<proteinExistence type="predicted"/>
<feature type="compositionally biased region" description="Low complexity" evidence="1">
    <location>
        <begin position="662"/>
        <end position="681"/>
    </location>
</feature>
<feature type="compositionally biased region" description="Polar residues" evidence="1">
    <location>
        <begin position="877"/>
        <end position="890"/>
    </location>
</feature>
<evidence type="ECO:0000313" key="3">
    <source>
        <dbReference type="Proteomes" id="UP000239156"/>
    </source>
</evidence>
<feature type="compositionally biased region" description="Basic and acidic residues" evidence="1">
    <location>
        <begin position="488"/>
        <end position="509"/>
    </location>
</feature>
<dbReference type="Proteomes" id="UP000239156">
    <property type="component" value="Unassembled WGS sequence"/>
</dbReference>
<feature type="region of interest" description="Disordered" evidence="1">
    <location>
        <begin position="831"/>
        <end position="861"/>
    </location>
</feature>
<feature type="compositionally biased region" description="Basic and acidic residues" evidence="1">
    <location>
        <begin position="27"/>
        <end position="36"/>
    </location>
</feature>
<dbReference type="VEuPathDB" id="FungiDB:PSHT_11238"/>
<feature type="compositionally biased region" description="Polar residues" evidence="1">
    <location>
        <begin position="1187"/>
        <end position="1196"/>
    </location>
</feature>
<feature type="compositionally biased region" description="Acidic residues" evidence="1">
    <location>
        <begin position="1155"/>
        <end position="1174"/>
    </location>
</feature>
<feature type="region of interest" description="Disordered" evidence="1">
    <location>
        <begin position="90"/>
        <end position="119"/>
    </location>
</feature>
<feature type="compositionally biased region" description="Basic and acidic residues" evidence="1">
    <location>
        <begin position="338"/>
        <end position="351"/>
    </location>
</feature>
<comment type="caution">
    <text evidence="2">The sequence shown here is derived from an EMBL/GenBank/DDBJ whole genome shotgun (WGS) entry which is preliminary data.</text>
</comment>
<keyword evidence="3" id="KW-1185">Reference proteome</keyword>
<feature type="compositionally biased region" description="Low complexity" evidence="1">
    <location>
        <begin position="909"/>
        <end position="926"/>
    </location>
</feature>
<feature type="compositionally biased region" description="Polar residues" evidence="1">
    <location>
        <begin position="1303"/>
        <end position="1332"/>
    </location>
</feature>
<feature type="region of interest" description="Disordered" evidence="1">
    <location>
        <begin position="1"/>
        <end position="53"/>
    </location>
</feature>
<feature type="region of interest" description="Disordered" evidence="1">
    <location>
        <begin position="1264"/>
        <end position="1352"/>
    </location>
</feature>
<feature type="compositionally biased region" description="Acidic residues" evidence="1">
    <location>
        <begin position="309"/>
        <end position="324"/>
    </location>
</feature>
<feature type="compositionally biased region" description="Low complexity" evidence="1">
    <location>
        <begin position="762"/>
        <end position="777"/>
    </location>
</feature>
<accession>A0A2S4VAS5</accession>
<feature type="compositionally biased region" description="Polar residues" evidence="1">
    <location>
        <begin position="604"/>
        <end position="622"/>
    </location>
</feature>
<feature type="compositionally biased region" description="Basic and acidic residues" evidence="1">
    <location>
        <begin position="548"/>
        <end position="567"/>
    </location>
</feature>
<feature type="compositionally biased region" description="Polar residues" evidence="1">
    <location>
        <begin position="97"/>
        <end position="106"/>
    </location>
</feature>
<feature type="compositionally biased region" description="Polar residues" evidence="1">
    <location>
        <begin position="685"/>
        <end position="695"/>
    </location>
</feature>
<sequence>NKQHQKRPKMNGNSTRTSTRRTQLRRTPAEAEDSKPSKQQQQQWIAPTHRPGTPTIVLDQVLLPLSPTDDPLRLKISKNTQNFIISSESNSISTSSAQQRRSNSPFVTEKHPDLISFSSPPQNRIATMAQQSHRPSLAPPSRVITYHSASPSYRQQSITQPHQSPRRAPATSQIPANTLADLSNTVAPRSRSIVSPATPPKPRIWDDDNAFHAFQVEHSKLGVDLTISSHDVNGIADQHLAQKPINNKRKVKNKISMGHVEINLEIDPTRPSTSKNTNLDQHPHNHTGLQGSRKRSRSSRQASTSFPEEVVEEEEDEEEADESNDDGRRRSSPSPDQEDLKGSYKSCETRLKTPFPLQDQDTEDQVEEDRQLTERLSPLASRVLSQQLTPSPPRISRVSPGGFIRQSEELELTTSRHQDASQVHQHVSQLDQDPSGAVNHNRFARPQFSHTPSISPPPVLRQISFLEDEDQKPSPDPEPASRSSSVQPDHHPQHVHHQQEQEQEREDSRSCSVESGHDLGPVDNHHDDDQQQQPKDEEEEETQGSRSCSEESGRDPRYVSRHDHGQQIEEEEEEVEERQHSRSCSEEIGRRSVSPQPPGRERSPQPTHNINPPRSESSTTSNRSDHQSNGTGGGQDRPELLLQVPHQNSDRTESQSSGSPNQHSRQSRSSSPPIRHSSQPHESSVAGSQVRQSSEVFDHGNSPKISRLRRSESLVSECRDVDQSIDLDDLTVFKAQGNLKHFTSTPRGGVLHDPAPFPASMNPRPSRSTSRNPRSSTTTACPIIAIVSSDPKVAARAAAILKVHHGFIPRGFKVENTPLIGEYDLEREMESSIRREENDRSLRLHSSSAITTATPSVHHNLLRTVQTKRMLDHDRSITNSSSHYLSPNETQRPRNPDSNHLRPSRNRTRSPSPSSSSSRAPSGTSRTDIKKTSHRRRNTDDHQTKSLKEELHQLNYRPDFDSWKSSDWKILEFCLKKTEKRMLSSNHSHQQNKNHDDSQQIEVQPDLVVLYLLEALELGQDDCRSEWEWTKMIHRVIALQKRRLIDPERRSRASSAATPTCSRRRRPSSTGKSDNPHHHSDSSTQDPRREPTRPVSMNDDNEHEDEEEDRLEKDGSVYPSLEPVRRLFSRSPSNTPIRNRSRAKARAGDRREEQQERDEEDDEEEEGDEEEDKNEDNGERDYDDHQTTSVPSSRQPNRIPKPPPITDRFRRRSMRNTVAYWQARGVRRVGKGKIWAIIAAFEARIDRLNRALLPPPIIASLLHPLPSIDLPNHNSSSASSSRGYRPNNKRAFNHSDQHPHYPSASSNTLNPHHHNAPSSPSTMFHPSFSNDFYSEHHQHHQSSSSSHKKRKT</sequence>
<dbReference type="VEuPathDB" id="FungiDB:PSTT_08875"/>
<feature type="non-terminal residue" evidence="2">
    <location>
        <position position="1"/>
    </location>
</feature>
<feature type="compositionally biased region" description="Polar residues" evidence="1">
    <location>
        <begin position="270"/>
        <end position="280"/>
    </location>
</feature>
<feature type="compositionally biased region" description="Polar residues" evidence="1">
    <location>
        <begin position="149"/>
        <end position="163"/>
    </location>
</feature>
<feature type="region of interest" description="Disordered" evidence="1">
    <location>
        <begin position="744"/>
        <end position="777"/>
    </location>
</feature>
<reference evidence="2" key="1">
    <citation type="submission" date="2017-12" db="EMBL/GenBank/DDBJ databases">
        <title>Gene loss provides genomic basis for host adaptation in cereal stripe rust fungi.</title>
        <authorList>
            <person name="Xia C."/>
        </authorList>
    </citation>
    <scope>NUCLEOTIDE SEQUENCE [LARGE SCALE GENOMIC DNA]</scope>
    <source>
        <strain evidence="2">93-210</strain>
    </source>
</reference>
<feature type="compositionally biased region" description="Basic and acidic residues" evidence="1">
    <location>
        <begin position="1175"/>
        <end position="1186"/>
    </location>
</feature>
<dbReference type="EMBL" id="PKSL01000084">
    <property type="protein sequence ID" value="POW06617.1"/>
    <property type="molecule type" value="Genomic_DNA"/>
</dbReference>
<feature type="region of interest" description="Disordered" evidence="1">
    <location>
        <begin position="149"/>
        <end position="172"/>
    </location>
</feature>
<feature type="compositionally biased region" description="Basic and acidic residues" evidence="1">
    <location>
        <begin position="891"/>
        <end position="900"/>
    </location>
</feature>
<feature type="region of interest" description="Disordered" evidence="1">
    <location>
        <begin position="1047"/>
        <end position="1211"/>
    </location>
</feature>
<protein>
    <submittedName>
        <fullName evidence="2">Uncharacterized protein</fullName>
    </submittedName>
</protein>
<dbReference type="VEuPathDB" id="FungiDB:PSHT_11239"/>
<feature type="compositionally biased region" description="Basic and acidic residues" evidence="1">
    <location>
        <begin position="1074"/>
        <end position="1092"/>
    </location>
</feature>
<evidence type="ECO:0000256" key="1">
    <source>
        <dbReference type="SAM" id="MobiDB-lite"/>
    </source>
</evidence>
<feature type="compositionally biased region" description="Basic and acidic residues" evidence="1">
    <location>
        <begin position="831"/>
        <end position="842"/>
    </location>
</feature>
<feature type="compositionally biased region" description="Acidic residues" evidence="1">
    <location>
        <begin position="1099"/>
        <end position="1109"/>
    </location>
</feature>
<feature type="region of interest" description="Disordered" evidence="1">
    <location>
        <begin position="262"/>
        <end position="714"/>
    </location>
</feature>
<feature type="compositionally biased region" description="Basic and acidic residues" evidence="1">
    <location>
        <begin position="577"/>
        <end position="590"/>
    </location>
</feature>
<evidence type="ECO:0000313" key="2">
    <source>
        <dbReference type="EMBL" id="POW06617.1"/>
    </source>
</evidence>
<feature type="region of interest" description="Disordered" evidence="1">
    <location>
        <begin position="877"/>
        <end position="946"/>
    </location>
</feature>
<feature type="compositionally biased region" description="Polar residues" evidence="1">
    <location>
        <begin position="420"/>
        <end position="432"/>
    </location>
</feature>
<organism evidence="2 3">
    <name type="scientific">Puccinia striiformis</name>
    <dbReference type="NCBI Taxonomy" id="27350"/>
    <lineage>
        <taxon>Eukaryota</taxon>
        <taxon>Fungi</taxon>
        <taxon>Dikarya</taxon>
        <taxon>Basidiomycota</taxon>
        <taxon>Pucciniomycotina</taxon>
        <taxon>Pucciniomycetes</taxon>
        <taxon>Pucciniales</taxon>
        <taxon>Pucciniaceae</taxon>
        <taxon>Puccinia</taxon>
    </lineage>
</organism>
<feature type="compositionally biased region" description="Polar residues" evidence="1">
    <location>
        <begin position="844"/>
        <end position="861"/>
    </location>
</feature>
<gene>
    <name evidence="2" type="ORF">PSTT_08875</name>
</gene>
<name>A0A2S4VAS5_9BASI</name>